<comment type="caution">
    <text evidence="2">The sequence shown here is derived from an EMBL/GenBank/DDBJ whole genome shotgun (WGS) entry which is preliminary data.</text>
</comment>
<reference evidence="2" key="1">
    <citation type="submission" date="2023-01" db="EMBL/GenBank/DDBJ databases">
        <title>Colletotrichum chrysophilum M932 genome sequence.</title>
        <authorList>
            <person name="Baroncelli R."/>
        </authorList>
    </citation>
    <scope>NUCLEOTIDE SEQUENCE</scope>
    <source>
        <strain evidence="2">M932</strain>
    </source>
</reference>
<accession>A0AAD9EE56</accession>
<feature type="domain" description="Heterokaryon incompatibility" evidence="1">
    <location>
        <begin position="186"/>
        <end position="346"/>
    </location>
</feature>
<evidence type="ECO:0000313" key="2">
    <source>
        <dbReference type="EMBL" id="KAK1847904.1"/>
    </source>
</evidence>
<dbReference type="InterPro" id="IPR010730">
    <property type="entry name" value="HET"/>
</dbReference>
<name>A0AAD9EE56_9PEZI</name>
<dbReference type="PANTHER" id="PTHR33112:SF16">
    <property type="entry name" value="HETEROKARYON INCOMPATIBILITY DOMAIN-CONTAINING PROTEIN"/>
    <property type="match status" value="1"/>
</dbReference>
<dbReference type="PANTHER" id="PTHR33112">
    <property type="entry name" value="DOMAIN PROTEIN, PUTATIVE-RELATED"/>
    <property type="match status" value="1"/>
</dbReference>
<proteinExistence type="predicted"/>
<organism evidence="2 3">
    <name type="scientific">Colletotrichum chrysophilum</name>
    <dbReference type="NCBI Taxonomy" id="1836956"/>
    <lineage>
        <taxon>Eukaryota</taxon>
        <taxon>Fungi</taxon>
        <taxon>Dikarya</taxon>
        <taxon>Ascomycota</taxon>
        <taxon>Pezizomycotina</taxon>
        <taxon>Sordariomycetes</taxon>
        <taxon>Hypocreomycetidae</taxon>
        <taxon>Glomerellales</taxon>
        <taxon>Glomerellaceae</taxon>
        <taxon>Colletotrichum</taxon>
        <taxon>Colletotrichum gloeosporioides species complex</taxon>
    </lineage>
</organism>
<keyword evidence="3" id="KW-1185">Reference proteome</keyword>
<dbReference type="EMBL" id="JAQOWY010000188">
    <property type="protein sequence ID" value="KAK1847904.1"/>
    <property type="molecule type" value="Genomic_DNA"/>
</dbReference>
<evidence type="ECO:0000259" key="1">
    <source>
        <dbReference type="Pfam" id="PF06985"/>
    </source>
</evidence>
<dbReference type="Pfam" id="PF06985">
    <property type="entry name" value="HET"/>
    <property type="match status" value="1"/>
</dbReference>
<dbReference type="AlphaFoldDB" id="A0AAD9EE56"/>
<evidence type="ECO:0000313" key="3">
    <source>
        <dbReference type="Proteomes" id="UP001243330"/>
    </source>
</evidence>
<dbReference type="Proteomes" id="UP001243330">
    <property type="component" value="Unassembled WGS sequence"/>
</dbReference>
<sequence length="667" mass="75185">MLCEYCLPIFQGIDKPPHPDWKPPQYRTLKPFEKSHHPNWKSLEISVTQGCMICKQLHWKTRDSSPDELTESSWTYYLLDLSGEQDGAMRLTIGTESRSGVTQEEYLRMVPCRFINTNPSIGSRNGKLPASESLQSAREWMRLCSGTHEDCRGPNQPDTFPTRLLKIGVTGVKLILTKDKKPTGTYAALSYCWGPPPYNFPRLTTSNMDEMLESEIPNATLPLAFRQAISFVQGLGIHYVWIDCLCIVQEGTKSAEDWKFESSNMKSVYSNCDLCLSLDRATSPQESILHGPTPEFMAPFEINTTGIFDADDFSTESTKCVVFAKHYFENSLYRLPLGFRAWALQEKILPRRVLGFGEGELFWSCRQLPHACESFPSGIASSVVPGLPFSPSFIPVTSDLTNSFDIWCDLVGDYSNRSLTYPEKDKLVAFSAVASLMEEATSDCCVAGHLWKSILNGLLWQTDQSETRGIDDCLAIRETLHIPTWSWASVGGRVWFKTARESCTSGFTPLARATRYFEPRKSLIDGDRLPSVLLELDGYRIEGIIRTQAADGYMYAYEGFRHTLIIDHPAGFESQVFCCNIRMDHVGGIDNERAIFCPIFLRTMSSFLGEGECDFAYGTFQTYKGLEVDGQRVYERIAMGYIRLTPGVSWHEVVKDLGMERSSVLLG</sequence>
<gene>
    <name evidence="2" type="ORF">CCHR01_09494</name>
</gene>
<protein>
    <submittedName>
        <fullName evidence="2">Heterokaryon incompatibility protein</fullName>
    </submittedName>
</protein>